<reference evidence="1 2" key="1">
    <citation type="submission" date="2016-04" db="EMBL/GenBank/DDBJ databases">
        <title>Genome sequence of Clostridium magnum DSM 2767.</title>
        <authorList>
            <person name="Poehlein A."/>
            <person name="Uhlig R."/>
            <person name="Fischer R."/>
            <person name="Bahl H."/>
            <person name="Daniel R."/>
        </authorList>
    </citation>
    <scope>NUCLEOTIDE SEQUENCE [LARGE SCALE GENOMIC DNA]</scope>
    <source>
        <strain evidence="1 2">DSM 2767</strain>
    </source>
</reference>
<dbReference type="Proteomes" id="UP000076603">
    <property type="component" value="Unassembled WGS sequence"/>
</dbReference>
<evidence type="ECO:0008006" key="3">
    <source>
        <dbReference type="Google" id="ProtNLM"/>
    </source>
</evidence>
<dbReference type="PATRIC" id="fig|1121326.3.peg.810"/>
<dbReference type="OrthoDB" id="9815193at2"/>
<dbReference type="STRING" id="1121326.CLMAG_08520"/>
<protein>
    <recommendedName>
        <fullName evidence="3">RNA helicase</fullName>
    </recommendedName>
</protein>
<evidence type="ECO:0000313" key="1">
    <source>
        <dbReference type="EMBL" id="KZL93801.1"/>
    </source>
</evidence>
<keyword evidence="2" id="KW-1185">Reference proteome</keyword>
<sequence>MSEEQNKLEKIKCGIIMPISAIDGCSEEHWSEVQGILIEAAASVKNYDFTTMMVSEAEDIGIIKKRIVQNVYNSDIVICDVSGKNPNVMFELGMRLAFDKPTIIVKDDKTNYSFDTGIIEYLEYPRDLRFTKIVDFKKRLNSKLVATLEESRANPEHATFLKSFGQFKVSALSEHEVTPDKAILESIEDLRNELFQITKYTMRKMPQKNHFPQEAIMKTKKVIDDSYKELAVTTLDELVTQIDLYERILDKINARRYFPTEEEFKDFYDYMLSIYNKKTVDKLSGTII</sequence>
<comment type="caution">
    <text evidence="1">The sequence shown here is derived from an EMBL/GenBank/DDBJ whole genome shotgun (WGS) entry which is preliminary data.</text>
</comment>
<dbReference type="Gene3D" id="3.40.50.450">
    <property type="match status" value="1"/>
</dbReference>
<accession>A0A162UE44</accession>
<organism evidence="1 2">
    <name type="scientific">Clostridium magnum DSM 2767</name>
    <dbReference type="NCBI Taxonomy" id="1121326"/>
    <lineage>
        <taxon>Bacteria</taxon>
        <taxon>Bacillati</taxon>
        <taxon>Bacillota</taxon>
        <taxon>Clostridia</taxon>
        <taxon>Eubacteriales</taxon>
        <taxon>Clostridiaceae</taxon>
        <taxon>Clostridium</taxon>
    </lineage>
</organism>
<gene>
    <name evidence="1" type="ORF">CLMAG_08520</name>
</gene>
<dbReference type="RefSeq" id="WP_066618259.1">
    <property type="nucleotide sequence ID" value="NZ_FQXL01000012.1"/>
</dbReference>
<dbReference type="EMBL" id="LWAE01000001">
    <property type="protein sequence ID" value="KZL93801.1"/>
    <property type="molecule type" value="Genomic_DNA"/>
</dbReference>
<dbReference type="SUPFAM" id="SSF52309">
    <property type="entry name" value="N-(deoxy)ribosyltransferase-like"/>
    <property type="match status" value="1"/>
</dbReference>
<evidence type="ECO:0000313" key="2">
    <source>
        <dbReference type="Proteomes" id="UP000076603"/>
    </source>
</evidence>
<dbReference type="AlphaFoldDB" id="A0A162UE44"/>
<proteinExistence type="predicted"/>
<name>A0A162UE44_9CLOT</name>